<keyword evidence="1" id="KW-0175">Coiled coil</keyword>
<dbReference type="Proteomes" id="UP000321723">
    <property type="component" value="Unassembled WGS sequence"/>
</dbReference>
<organism evidence="3 4">
    <name type="scientific">Cellulomonas hominis</name>
    <dbReference type="NCBI Taxonomy" id="156981"/>
    <lineage>
        <taxon>Bacteria</taxon>
        <taxon>Bacillati</taxon>
        <taxon>Actinomycetota</taxon>
        <taxon>Actinomycetes</taxon>
        <taxon>Micrococcales</taxon>
        <taxon>Cellulomonadaceae</taxon>
        <taxon>Cellulomonas</taxon>
    </lineage>
</organism>
<sequence length="419" mass="45208">MAGPHDAAAAAHLRVMSTQSRVPAGVTTGGQFSTSARGEADVHLEAAGDRDRVCVRCGEEAGYLSGDNRCDGCMEQIEAERNRLTTLTPPEADTELVQVLDDAVRARREVDRALSAVHSAVGDKQSWQQRKGAVWGLSDTDAEAKARELAAPDLGPDDEHYHPAAAARQALARYDEATRALDAVEEQIARHEAEFSRRGGWTRAFLATSSGGHVHSSMGCSTCNRGESPTEFQLMTDYSGSGEDTIVADAGYRACTVCFPTAPIGDAASLPTKMLSKDEVAKAAARTERETKKAKAAQDRIAKGLTADGAPLRVEWTETNAGGWDPVPGGRPGERTHSYRDRPAHETFKTERAATQWYVETLAYGFREKDKAPALEAVARAIAVKRGVDVEEVKAELAKKVEAKKRRGCAPNMRRAAHQ</sequence>
<dbReference type="EMBL" id="BJVQ01000031">
    <property type="protein sequence ID" value="GEL47172.1"/>
    <property type="molecule type" value="Genomic_DNA"/>
</dbReference>
<name>A0A511FDC0_9CELL</name>
<reference evidence="3 4" key="1">
    <citation type="submission" date="2019-07" db="EMBL/GenBank/DDBJ databases">
        <title>Whole genome shotgun sequence of Cellulomonas hominis NBRC 16055.</title>
        <authorList>
            <person name="Hosoyama A."/>
            <person name="Uohara A."/>
            <person name="Ohji S."/>
            <person name="Ichikawa N."/>
        </authorList>
    </citation>
    <scope>NUCLEOTIDE SEQUENCE [LARGE SCALE GENOMIC DNA]</scope>
    <source>
        <strain evidence="3 4">NBRC 16055</strain>
    </source>
</reference>
<evidence type="ECO:0000256" key="2">
    <source>
        <dbReference type="SAM" id="MobiDB-lite"/>
    </source>
</evidence>
<gene>
    <name evidence="3" type="ORF">CHO01_22880</name>
</gene>
<proteinExistence type="predicted"/>
<feature type="coiled-coil region" evidence="1">
    <location>
        <begin position="167"/>
        <end position="194"/>
    </location>
</feature>
<feature type="region of interest" description="Disordered" evidence="2">
    <location>
        <begin position="319"/>
        <end position="339"/>
    </location>
</feature>
<evidence type="ECO:0000256" key="1">
    <source>
        <dbReference type="SAM" id="Coils"/>
    </source>
</evidence>
<accession>A0A511FDC0</accession>
<protein>
    <submittedName>
        <fullName evidence="3">Uncharacterized protein</fullName>
    </submittedName>
</protein>
<keyword evidence="4" id="KW-1185">Reference proteome</keyword>
<evidence type="ECO:0000313" key="4">
    <source>
        <dbReference type="Proteomes" id="UP000321723"/>
    </source>
</evidence>
<comment type="caution">
    <text evidence="3">The sequence shown here is derived from an EMBL/GenBank/DDBJ whole genome shotgun (WGS) entry which is preliminary data.</text>
</comment>
<dbReference type="AlphaFoldDB" id="A0A511FDC0"/>
<evidence type="ECO:0000313" key="3">
    <source>
        <dbReference type="EMBL" id="GEL47172.1"/>
    </source>
</evidence>